<evidence type="ECO:0000313" key="1">
    <source>
        <dbReference type="EMBL" id="SPO38963.1"/>
    </source>
</evidence>
<dbReference type="AlphaFoldDB" id="A0A5C3F372"/>
<evidence type="ECO:0000313" key="2">
    <source>
        <dbReference type="Proteomes" id="UP000323386"/>
    </source>
</evidence>
<sequence length="592" mass="64909">MLRVQSMQTPTPGSCQDFHHACCSTGSPAAAALLLAAAAAAGCVHQSAINLVRASMSGGGSPQHLLCHDMVLAPAEIMQTSRCGFKTFVSADIKEDLLKLLENTTHKTRVVIAELTLPLDLVNAALDTGAWTCFSWSYDKDALQDEDSRPWQFCALFKKDAMLFVVPTVAMGSAFYHPLANLAISTEFSISVLMALFLARSPPTDGGYKLPTNMSSVLVHGKEAVRDCWTAFSTISLLTLKVDGVLANPDVWHKLPSWKAWLTWFNGKDGFTREGDEKMICLPYCHDGKEEVVHIRHHNLGKVLYWPCGQLALVAHHADNTPSPVPSLFLIGRTEEGATSFQELYQWSPEQLHSLDRGLLFALFIHEGFCTQQERVITFTVNIKESKGLIAKQLCLYIKPSDALAEDAAIKKPEAGLWLTTDIANGEVPPAGCTRTGFLTFTSRAVGLFLLPRGHTVSNSTTVTQACSDGKLLLELSLLLLRYKKGTAGGWWHFLGALLEKEDVPEWVRARLDEVDGMAEELATYSKKMRNKGINKLGLDKMAAATEAGGIKRRLSKMKKRNLVELMTWEAGHCPPPACCAMFEICKGLGFG</sequence>
<protein>
    <submittedName>
        <fullName evidence="1">Uncharacterized protein</fullName>
    </submittedName>
</protein>
<accession>A0A5C3F372</accession>
<keyword evidence="2" id="KW-1185">Reference proteome</keyword>
<proteinExistence type="predicted"/>
<gene>
    <name evidence="1" type="ORF">PSFLO_04442</name>
</gene>
<dbReference type="Proteomes" id="UP000323386">
    <property type="component" value="Unassembled WGS sequence"/>
</dbReference>
<reference evidence="1 2" key="1">
    <citation type="submission" date="2018-03" db="EMBL/GenBank/DDBJ databases">
        <authorList>
            <person name="Guldener U."/>
        </authorList>
    </citation>
    <scope>NUCLEOTIDE SEQUENCE [LARGE SCALE GENOMIC DNA]</scope>
    <source>
        <strain evidence="1 2">DAOM196992</strain>
    </source>
</reference>
<name>A0A5C3F372_9BASI</name>
<dbReference type="EMBL" id="OOIP01000012">
    <property type="protein sequence ID" value="SPO38963.1"/>
    <property type="molecule type" value="Genomic_DNA"/>
</dbReference>
<organism evidence="1 2">
    <name type="scientific">Pseudozyma flocculosa</name>
    <dbReference type="NCBI Taxonomy" id="84751"/>
    <lineage>
        <taxon>Eukaryota</taxon>
        <taxon>Fungi</taxon>
        <taxon>Dikarya</taxon>
        <taxon>Basidiomycota</taxon>
        <taxon>Ustilaginomycotina</taxon>
        <taxon>Ustilaginomycetes</taxon>
        <taxon>Ustilaginales</taxon>
        <taxon>Ustilaginaceae</taxon>
        <taxon>Pseudozyma</taxon>
    </lineage>
</organism>